<dbReference type="OrthoDB" id="4715518at2"/>
<dbReference type="Proteomes" id="UP000192739">
    <property type="component" value="Unassembled WGS sequence"/>
</dbReference>
<sequence length="360" mass="40095">MPDEPVDGKSAGKFMFRNRFVIKNKFLNVESDKYLLTGADAENRVAIRAGEMRSDGLRPDTDKAKICNCDILILEGRGYADFDSALQAGRKWRQILISILPHLDISADFGDDDDDQLELPPSRPKAVNEMFGVPLDASIYQDRIGLFVYEEPPAPDIFLYGLASGHVQSTMKGVPAAVIAARERYSGDWSPELKLAYDLVHASLADTNPEAKFILMVTAIEALIPYREKEQKLSELLEALKPAVVQLPGFDEDTQASAIKLIESAKMNSIRQFGLKLASRLSGEYSGMTPKKYFDEIYGTRSHLAHGNLRDLPKLGETELRKALFELRRFVLDILEAWTRSPGFDPDNNTNGSVSGYQSS</sequence>
<keyword evidence="2" id="KW-1185">Reference proteome</keyword>
<comment type="caution">
    <text evidence="1">The sequence shown here is derived from an EMBL/GenBank/DDBJ whole genome shotgun (WGS) entry which is preliminary data.</text>
</comment>
<name>A0A1E3S8U7_MYCIE</name>
<accession>A0A1E3S8U7</accession>
<dbReference type="AlphaFoldDB" id="A0A1E3S8U7"/>
<reference evidence="1 2" key="1">
    <citation type="submission" date="2017-02" db="EMBL/GenBank/DDBJ databases">
        <title>The new phylogeny of genus Mycobacterium.</title>
        <authorList>
            <person name="Tortoli E."/>
            <person name="Trovato A."/>
            <person name="Cirillo D.M."/>
        </authorList>
    </citation>
    <scope>NUCLEOTIDE SEQUENCE [LARGE SCALE GENOMIC DNA]</scope>
    <source>
        <strain evidence="1 2">DSM 44049</strain>
    </source>
</reference>
<gene>
    <name evidence="1" type="ORF">BST27_23385</name>
</gene>
<proteinExistence type="predicted"/>
<evidence type="ECO:0000313" key="1">
    <source>
        <dbReference type="EMBL" id="ORA96989.1"/>
    </source>
</evidence>
<dbReference type="EMBL" id="MVHT01000082">
    <property type="protein sequence ID" value="ORA96989.1"/>
    <property type="molecule type" value="Genomic_DNA"/>
</dbReference>
<protein>
    <submittedName>
        <fullName evidence="1">Uncharacterized protein</fullName>
    </submittedName>
</protein>
<dbReference type="RefSeq" id="WP_069421119.1">
    <property type="nucleotide sequence ID" value="NZ_CBCRZH010000059.1"/>
</dbReference>
<organism evidence="1 2">
    <name type="scientific">Mycobacterium intermedium</name>
    <dbReference type="NCBI Taxonomy" id="28445"/>
    <lineage>
        <taxon>Bacteria</taxon>
        <taxon>Bacillati</taxon>
        <taxon>Actinomycetota</taxon>
        <taxon>Actinomycetes</taxon>
        <taxon>Mycobacteriales</taxon>
        <taxon>Mycobacteriaceae</taxon>
        <taxon>Mycobacterium</taxon>
        <taxon>Mycobacterium simiae complex</taxon>
    </lineage>
</organism>
<evidence type="ECO:0000313" key="2">
    <source>
        <dbReference type="Proteomes" id="UP000192739"/>
    </source>
</evidence>